<keyword evidence="1" id="KW-0472">Membrane</keyword>
<dbReference type="OrthoDB" id="6423876at2759"/>
<evidence type="ECO:0000256" key="1">
    <source>
        <dbReference type="SAM" id="Phobius"/>
    </source>
</evidence>
<keyword evidence="1" id="KW-1133">Transmembrane helix</keyword>
<feature type="transmembrane region" description="Helical" evidence="1">
    <location>
        <begin position="52"/>
        <end position="76"/>
    </location>
</feature>
<keyword evidence="3" id="KW-1185">Reference proteome</keyword>
<dbReference type="Proteomes" id="UP000887013">
    <property type="component" value="Unassembled WGS sequence"/>
</dbReference>
<protein>
    <submittedName>
        <fullName evidence="2">Uncharacterized protein</fullName>
    </submittedName>
</protein>
<evidence type="ECO:0000313" key="3">
    <source>
        <dbReference type="Proteomes" id="UP000887013"/>
    </source>
</evidence>
<reference evidence="2" key="1">
    <citation type="submission" date="2020-08" db="EMBL/GenBank/DDBJ databases">
        <title>Multicomponent nature underlies the extraordinary mechanical properties of spider dragline silk.</title>
        <authorList>
            <person name="Kono N."/>
            <person name="Nakamura H."/>
            <person name="Mori M."/>
            <person name="Yoshida Y."/>
            <person name="Ohtoshi R."/>
            <person name="Malay A.D."/>
            <person name="Moran D.A.P."/>
            <person name="Tomita M."/>
            <person name="Numata K."/>
            <person name="Arakawa K."/>
        </authorList>
    </citation>
    <scope>NUCLEOTIDE SEQUENCE</scope>
</reference>
<feature type="transmembrane region" description="Helical" evidence="1">
    <location>
        <begin position="12"/>
        <end position="32"/>
    </location>
</feature>
<dbReference type="AlphaFoldDB" id="A0A8X6Q6M0"/>
<sequence length="203" mass="22164">MAIVHCQLLFSTILYSLACLGSIIVISTIAYAKSLSKEACYLFRKSDTTESPALPCSVIIYSSGAAAVYAVVMAIYHGYGTVVASRDSHIGRTMWVMPWLLINSFSVVLTFICACVYSIGLHLTCSQKSDTTEENIDCSIIADAYKSTIVAEVTEWIVVVLWGCLMGIEGIRLARNRRARSREVYVDPTTSDVVNIGNIEPSA</sequence>
<keyword evidence="1" id="KW-0812">Transmembrane</keyword>
<organism evidence="2 3">
    <name type="scientific">Nephila pilipes</name>
    <name type="common">Giant wood spider</name>
    <name type="synonym">Nephila maculata</name>
    <dbReference type="NCBI Taxonomy" id="299642"/>
    <lineage>
        <taxon>Eukaryota</taxon>
        <taxon>Metazoa</taxon>
        <taxon>Ecdysozoa</taxon>
        <taxon>Arthropoda</taxon>
        <taxon>Chelicerata</taxon>
        <taxon>Arachnida</taxon>
        <taxon>Araneae</taxon>
        <taxon>Araneomorphae</taxon>
        <taxon>Entelegynae</taxon>
        <taxon>Araneoidea</taxon>
        <taxon>Nephilidae</taxon>
        <taxon>Nephila</taxon>
    </lineage>
</organism>
<accession>A0A8X6Q6M0</accession>
<name>A0A8X6Q6M0_NEPPI</name>
<evidence type="ECO:0000313" key="2">
    <source>
        <dbReference type="EMBL" id="GFU03126.1"/>
    </source>
</evidence>
<gene>
    <name evidence="2" type="primary">AVEN_253723_1</name>
    <name evidence="2" type="ORF">NPIL_667671</name>
</gene>
<dbReference type="EMBL" id="BMAW01076791">
    <property type="protein sequence ID" value="GFU03126.1"/>
    <property type="molecule type" value="Genomic_DNA"/>
</dbReference>
<feature type="transmembrane region" description="Helical" evidence="1">
    <location>
        <begin position="96"/>
        <end position="119"/>
    </location>
</feature>
<feature type="transmembrane region" description="Helical" evidence="1">
    <location>
        <begin position="156"/>
        <end position="174"/>
    </location>
</feature>
<proteinExistence type="predicted"/>
<comment type="caution">
    <text evidence="2">The sequence shown here is derived from an EMBL/GenBank/DDBJ whole genome shotgun (WGS) entry which is preliminary data.</text>
</comment>